<dbReference type="GO" id="GO:0004222">
    <property type="term" value="F:metalloendopeptidase activity"/>
    <property type="evidence" value="ECO:0007669"/>
    <property type="project" value="InterPro"/>
</dbReference>
<comment type="subcellular location">
    <subcellularLocation>
        <location evidence="2">Membrane</location>
        <topology evidence="2">Multi-pass membrane protein</topology>
    </subcellularLocation>
</comment>
<comment type="caution">
    <text evidence="12">The sequence shown here is derived from an EMBL/GenBank/DDBJ whole genome shotgun (WGS) entry which is preliminary data.</text>
</comment>
<feature type="domain" description="PDZ" evidence="11">
    <location>
        <begin position="85"/>
        <end position="150"/>
    </location>
</feature>
<keyword evidence="6" id="KW-0862">Zinc</keyword>
<feature type="transmembrane region" description="Helical" evidence="10">
    <location>
        <begin position="61"/>
        <end position="85"/>
    </location>
</feature>
<keyword evidence="3" id="KW-0645">Protease</keyword>
<comment type="cofactor">
    <cofactor evidence="1">
        <name>Zn(2+)</name>
        <dbReference type="ChEBI" id="CHEBI:29105"/>
    </cofactor>
</comment>
<dbReference type="GO" id="GO:0006508">
    <property type="term" value="P:proteolysis"/>
    <property type="evidence" value="ECO:0007669"/>
    <property type="project" value="UniProtKB-KW"/>
</dbReference>
<dbReference type="PROSITE" id="PS50106">
    <property type="entry name" value="PDZ"/>
    <property type="match status" value="1"/>
</dbReference>
<dbReference type="PANTHER" id="PTHR42837">
    <property type="entry name" value="REGULATOR OF SIGMA-E PROTEASE RSEP"/>
    <property type="match status" value="1"/>
</dbReference>
<evidence type="ECO:0000259" key="11">
    <source>
        <dbReference type="PROSITE" id="PS50106"/>
    </source>
</evidence>
<reference evidence="12" key="1">
    <citation type="journal article" date="2014" name="Front. Microbiol.">
        <title>High frequency of phylogenetically diverse reductive dehalogenase-homologous genes in deep subseafloor sedimentary metagenomes.</title>
        <authorList>
            <person name="Kawai M."/>
            <person name="Futagami T."/>
            <person name="Toyoda A."/>
            <person name="Takaki Y."/>
            <person name="Nishi S."/>
            <person name="Hori S."/>
            <person name="Arai W."/>
            <person name="Tsubouchi T."/>
            <person name="Morono Y."/>
            <person name="Uchiyama I."/>
            <person name="Ito T."/>
            <person name="Fujiyama A."/>
            <person name="Inagaki F."/>
            <person name="Takami H."/>
        </authorList>
    </citation>
    <scope>NUCLEOTIDE SEQUENCE</scope>
    <source>
        <strain evidence="12">Expedition CK06-06</strain>
    </source>
</reference>
<evidence type="ECO:0000256" key="8">
    <source>
        <dbReference type="ARBA" id="ARBA00023049"/>
    </source>
</evidence>
<keyword evidence="4 10" id="KW-0812">Transmembrane</keyword>
<dbReference type="InterPro" id="IPR004387">
    <property type="entry name" value="Pept_M50_Zn"/>
</dbReference>
<keyword evidence="7 10" id="KW-1133">Transmembrane helix</keyword>
<dbReference type="Pfam" id="PF17820">
    <property type="entry name" value="PDZ_6"/>
    <property type="match status" value="1"/>
</dbReference>
<name>X0YFX2_9ZZZZ</name>
<evidence type="ECO:0000256" key="9">
    <source>
        <dbReference type="ARBA" id="ARBA00023136"/>
    </source>
</evidence>
<evidence type="ECO:0000256" key="4">
    <source>
        <dbReference type="ARBA" id="ARBA00022692"/>
    </source>
</evidence>
<keyword evidence="5" id="KW-0378">Hydrolase</keyword>
<protein>
    <recommendedName>
        <fullName evidence="11">PDZ domain-containing protein</fullName>
    </recommendedName>
</protein>
<evidence type="ECO:0000313" key="12">
    <source>
        <dbReference type="EMBL" id="GAG54899.1"/>
    </source>
</evidence>
<accession>X0YFX2</accession>
<dbReference type="InterPro" id="IPR036034">
    <property type="entry name" value="PDZ_sf"/>
</dbReference>
<proteinExistence type="predicted"/>
<dbReference type="Gene3D" id="2.30.42.10">
    <property type="match status" value="1"/>
</dbReference>
<dbReference type="SMART" id="SM00228">
    <property type="entry name" value="PDZ"/>
    <property type="match status" value="2"/>
</dbReference>
<gene>
    <name evidence="12" type="ORF">S01H4_19175</name>
</gene>
<evidence type="ECO:0000256" key="5">
    <source>
        <dbReference type="ARBA" id="ARBA00022801"/>
    </source>
</evidence>
<organism evidence="12">
    <name type="scientific">marine sediment metagenome</name>
    <dbReference type="NCBI Taxonomy" id="412755"/>
    <lineage>
        <taxon>unclassified sequences</taxon>
        <taxon>metagenomes</taxon>
        <taxon>ecological metagenomes</taxon>
    </lineage>
</organism>
<keyword evidence="9 10" id="KW-0472">Membrane</keyword>
<dbReference type="GO" id="GO:0016020">
    <property type="term" value="C:membrane"/>
    <property type="evidence" value="ECO:0007669"/>
    <property type="project" value="UniProtKB-SubCell"/>
</dbReference>
<evidence type="ECO:0000256" key="3">
    <source>
        <dbReference type="ARBA" id="ARBA00022670"/>
    </source>
</evidence>
<keyword evidence="8" id="KW-0482">Metalloprotease</keyword>
<dbReference type="InterPro" id="IPR041489">
    <property type="entry name" value="PDZ_6"/>
</dbReference>
<dbReference type="InterPro" id="IPR001478">
    <property type="entry name" value="PDZ"/>
</dbReference>
<evidence type="ECO:0000256" key="6">
    <source>
        <dbReference type="ARBA" id="ARBA00022833"/>
    </source>
</evidence>
<dbReference type="AlphaFoldDB" id="X0YFX2"/>
<evidence type="ECO:0000256" key="2">
    <source>
        <dbReference type="ARBA" id="ARBA00004141"/>
    </source>
</evidence>
<evidence type="ECO:0000256" key="10">
    <source>
        <dbReference type="SAM" id="Phobius"/>
    </source>
</evidence>
<feature type="non-terminal residue" evidence="12">
    <location>
        <position position="1"/>
    </location>
</feature>
<dbReference type="EMBL" id="BART01008533">
    <property type="protein sequence ID" value="GAG54899.1"/>
    <property type="molecule type" value="Genomic_DNA"/>
</dbReference>
<evidence type="ECO:0000256" key="1">
    <source>
        <dbReference type="ARBA" id="ARBA00001947"/>
    </source>
</evidence>
<dbReference type="SUPFAM" id="SSF50156">
    <property type="entry name" value="PDZ domain-like"/>
    <property type="match status" value="2"/>
</dbReference>
<dbReference type="Pfam" id="PF02163">
    <property type="entry name" value="Peptidase_M50"/>
    <property type="match status" value="1"/>
</dbReference>
<dbReference type="InterPro" id="IPR008915">
    <property type="entry name" value="Peptidase_M50"/>
</dbReference>
<sequence>SGDGRLSFTIGSKAKTGETEYRIGLVLFGGFVKMFGQEDTGPVKASDDPRSYANKPVGVRMAVISAGVFFNVISAIIIFMIVFLIGIRLMPPVVGGVIPNSPAARAGLRAGDEIIEIAGKSDNLDFSDVLIGAALSGKGEEVALKVKHEDGSIENFTLVAEQIQTRRGPMRAFGIWPPQSLTIAKVSDSDELLARTGLLAGDHIKSVNGKDVHTHWEFEKMVAASLVPTVTLSAERIAPVSKKSEVVESQVRLSLGPAERAS</sequence>
<dbReference type="PANTHER" id="PTHR42837:SF2">
    <property type="entry name" value="MEMBRANE METALLOPROTEASE ARASP2, CHLOROPLASTIC-RELATED"/>
    <property type="match status" value="1"/>
</dbReference>
<evidence type="ECO:0000256" key="7">
    <source>
        <dbReference type="ARBA" id="ARBA00022989"/>
    </source>
</evidence>